<dbReference type="PANTHER" id="PTHR43540">
    <property type="entry name" value="PEROXYUREIDOACRYLATE/UREIDOACRYLATE AMIDOHYDROLASE-RELATED"/>
    <property type="match status" value="1"/>
</dbReference>
<evidence type="ECO:0000259" key="2">
    <source>
        <dbReference type="Pfam" id="PF00857"/>
    </source>
</evidence>
<dbReference type="Gene3D" id="3.40.50.850">
    <property type="entry name" value="Isochorismatase-like"/>
    <property type="match status" value="1"/>
</dbReference>
<accession>A0A3R8Q1S6</accession>
<dbReference type="PANTHER" id="PTHR43540:SF1">
    <property type="entry name" value="ISOCHORISMATASE HYDROLASE"/>
    <property type="match status" value="1"/>
</dbReference>
<keyword evidence="1" id="KW-0378">Hydrolase</keyword>
<feature type="domain" description="Isochorismatase-like" evidence="2">
    <location>
        <begin position="27"/>
        <end position="201"/>
    </location>
</feature>
<dbReference type="Proteomes" id="UP000268553">
    <property type="component" value="Unassembled WGS sequence"/>
</dbReference>
<evidence type="ECO:0000256" key="1">
    <source>
        <dbReference type="ARBA" id="ARBA00022801"/>
    </source>
</evidence>
<dbReference type="SUPFAM" id="SSF52499">
    <property type="entry name" value="Isochorismatase-like hydrolases"/>
    <property type="match status" value="1"/>
</dbReference>
<gene>
    <name evidence="3" type="ORF">D7D48_09795</name>
</gene>
<sequence length="213" mass="22569">MTQKNDDLTANYVGAFDGRLSFGKRPALLIVDFVMAYLDPASPLYAGVEDALASNERLLAAARAAGIPVFFTNVVYQADGADGGLFYKKIPSLRVFLEGSPLGAFPPSLQPVDGERVISKQFASAFFGTSLAETLSEEGIDTLLITGLSTSGCVRATALDALQSGFAPFVVREACGDRHPAPHEANLFDLQAKYAEVVSEQEACALISANAEL</sequence>
<dbReference type="AlphaFoldDB" id="A0A3R8Q1S6"/>
<dbReference type="Pfam" id="PF00857">
    <property type="entry name" value="Isochorismatase"/>
    <property type="match status" value="1"/>
</dbReference>
<protein>
    <submittedName>
        <fullName evidence="3">Isochorismatase family protein</fullName>
    </submittedName>
</protein>
<comment type="caution">
    <text evidence="3">The sequence shown here is derived from an EMBL/GenBank/DDBJ whole genome shotgun (WGS) entry which is preliminary data.</text>
</comment>
<keyword evidence="4" id="KW-1185">Reference proteome</keyword>
<dbReference type="GO" id="GO:0016787">
    <property type="term" value="F:hydrolase activity"/>
    <property type="evidence" value="ECO:0007669"/>
    <property type="project" value="UniProtKB-KW"/>
</dbReference>
<reference evidence="3 4" key="1">
    <citation type="submission" date="2018-12" db="EMBL/GenBank/DDBJ databases">
        <authorList>
            <person name="Kim S.-J."/>
            <person name="Jung G.-Y."/>
        </authorList>
    </citation>
    <scope>NUCLEOTIDE SEQUENCE [LARGE SCALE GENOMIC DNA]</scope>
    <source>
        <strain evidence="3 4">03SU3-P</strain>
    </source>
</reference>
<dbReference type="InterPro" id="IPR000868">
    <property type="entry name" value="Isochorismatase-like_dom"/>
</dbReference>
<organism evidence="3 4">
    <name type="scientific">Sphingorhabdus wooponensis</name>
    <dbReference type="NCBI Taxonomy" id="940136"/>
    <lineage>
        <taxon>Bacteria</taxon>
        <taxon>Pseudomonadati</taxon>
        <taxon>Pseudomonadota</taxon>
        <taxon>Alphaproteobacteria</taxon>
        <taxon>Sphingomonadales</taxon>
        <taxon>Sphingomonadaceae</taxon>
        <taxon>Sphingorhabdus</taxon>
    </lineage>
</organism>
<dbReference type="InterPro" id="IPR036380">
    <property type="entry name" value="Isochorismatase-like_sf"/>
</dbReference>
<dbReference type="EMBL" id="RWJI01000002">
    <property type="protein sequence ID" value="RRQ51250.1"/>
    <property type="molecule type" value="Genomic_DNA"/>
</dbReference>
<name>A0A3R8Q1S6_9SPHN</name>
<dbReference type="OrthoDB" id="7500697at2"/>
<dbReference type="InterPro" id="IPR050272">
    <property type="entry name" value="Isochorismatase-like_hydrls"/>
</dbReference>
<proteinExistence type="predicted"/>
<evidence type="ECO:0000313" key="3">
    <source>
        <dbReference type="EMBL" id="RRQ51250.1"/>
    </source>
</evidence>
<evidence type="ECO:0000313" key="4">
    <source>
        <dbReference type="Proteomes" id="UP000268553"/>
    </source>
</evidence>
<dbReference type="RefSeq" id="WP_125231225.1">
    <property type="nucleotide sequence ID" value="NZ_RWJI01000002.1"/>
</dbReference>